<dbReference type="Proteomes" id="UP001208656">
    <property type="component" value="Unassembled WGS sequence"/>
</dbReference>
<sequence>MGNIRDIFTFFFCLFCVIVFSFVLYLSLFNEILISKLIKILFLLIIIFNGVFIVFGFKNNQHWQIKFNKNISTIAVILLVIIWIILYFNK</sequence>
<evidence type="ECO:0000313" key="3">
    <source>
        <dbReference type="Proteomes" id="UP001208656"/>
    </source>
</evidence>
<feature type="transmembrane region" description="Helical" evidence="1">
    <location>
        <begin position="70"/>
        <end position="88"/>
    </location>
</feature>
<comment type="caution">
    <text evidence="2">The sequence shown here is derived from an EMBL/GenBank/DDBJ whole genome shotgun (WGS) entry which is preliminary data.</text>
</comment>
<proteinExistence type="predicted"/>
<keyword evidence="1" id="KW-1133">Transmembrane helix</keyword>
<name>A0ABT2WJA1_9BACI</name>
<protein>
    <submittedName>
        <fullName evidence="2">Uncharacterized protein</fullName>
    </submittedName>
</protein>
<keyword evidence="3" id="KW-1185">Reference proteome</keyword>
<evidence type="ECO:0000313" key="2">
    <source>
        <dbReference type="EMBL" id="MCU9594779.1"/>
    </source>
</evidence>
<dbReference type="RefSeq" id="WP_263061789.1">
    <property type="nucleotide sequence ID" value="NZ_JAOUSE010000029.1"/>
</dbReference>
<feature type="transmembrane region" description="Helical" evidence="1">
    <location>
        <begin position="40"/>
        <end position="58"/>
    </location>
</feature>
<reference evidence="2 3" key="1">
    <citation type="submission" date="2022-10" db="EMBL/GenBank/DDBJ databases">
        <title>Description of Fervidibacillus gen. nov. in the family Fervidibacillaceae fam. nov. with two species, Fervidibacillus albus sp. nov., and Fervidibacillus halotolerans sp. nov., isolated from tidal flat sediments.</title>
        <authorList>
            <person name="Kwon K.K."/>
            <person name="Yang S.-H."/>
        </authorList>
    </citation>
    <scope>NUCLEOTIDE SEQUENCE [LARGE SCALE GENOMIC DNA]</scope>
    <source>
        <strain evidence="2 3">DSM 23332</strain>
    </source>
</reference>
<keyword evidence="1" id="KW-0472">Membrane</keyword>
<keyword evidence="1" id="KW-0812">Transmembrane</keyword>
<accession>A0ABT2WJA1</accession>
<organism evidence="2 3">
    <name type="scientific">Pallidibacillus thermolactis</name>
    <dbReference type="NCBI Taxonomy" id="251051"/>
    <lineage>
        <taxon>Bacteria</taxon>
        <taxon>Bacillati</taxon>
        <taxon>Bacillota</taxon>
        <taxon>Bacilli</taxon>
        <taxon>Bacillales</taxon>
        <taxon>Bacillaceae</taxon>
        <taxon>Pallidibacillus</taxon>
    </lineage>
</organism>
<evidence type="ECO:0000256" key="1">
    <source>
        <dbReference type="SAM" id="Phobius"/>
    </source>
</evidence>
<dbReference type="EMBL" id="JAOUSE010000029">
    <property type="protein sequence ID" value="MCU9594779.1"/>
    <property type="molecule type" value="Genomic_DNA"/>
</dbReference>
<gene>
    <name evidence="2" type="ORF">OEV82_10055</name>
</gene>
<feature type="transmembrane region" description="Helical" evidence="1">
    <location>
        <begin position="7"/>
        <end position="28"/>
    </location>
</feature>